<feature type="compositionally biased region" description="Acidic residues" evidence="1">
    <location>
        <begin position="634"/>
        <end position="646"/>
    </location>
</feature>
<feature type="compositionally biased region" description="Low complexity" evidence="1">
    <location>
        <begin position="81"/>
        <end position="90"/>
    </location>
</feature>
<dbReference type="InterPro" id="IPR036086">
    <property type="entry name" value="ParB/Sulfiredoxin_sf"/>
</dbReference>
<accession>A0A2S6N6Z1</accession>
<proteinExistence type="predicted"/>
<evidence type="ECO:0000313" key="4">
    <source>
        <dbReference type="Proteomes" id="UP000239089"/>
    </source>
</evidence>
<dbReference type="GO" id="GO:0007059">
    <property type="term" value="P:chromosome segregation"/>
    <property type="evidence" value="ECO:0007669"/>
    <property type="project" value="TreeGrafter"/>
</dbReference>
<dbReference type="SUPFAM" id="SSF110849">
    <property type="entry name" value="ParB/Sulfiredoxin"/>
    <property type="match status" value="1"/>
</dbReference>
<dbReference type="AlphaFoldDB" id="A0A2S6N6Z1"/>
<feature type="compositionally biased region" description="Pro residues" evidence="1">
    <location>
        <begin position="21"/>
        <end position="33"/>
    </location>
</feature>
<dbReference type="Gene3D" id="1.10.10.2830">
    <property type="match status" value="1"/>
</dbReference>
<dbReference type="Gene3D" id="3.90.1530.10">
    <property type="entry name" value="Conserved hypothetical protein from pyrococcus furiosus pfu- 392566-001, ParB domain"/>
    <property type="match status" value="1"/>
</dbReference>
<sequence>MRRIRRSRNHRPMLRRRACPDPAPRPGRLPAPPGRAGVAPKSRQCLEKPGGGIGKRKEKSSTGGASAAKGGFVRPLTLGRPNPGASAAFAPPAPPRSRDFVSEKTTETKNHRSEKMELRIVDPKTLEFKDTKDPRTIAADKTSDDALKASAKAIGIIEPPLFSEAEDGSLTIITGRRRLRTAIANKVKEFAILVKPADPLDNMRAVAENVIRAPMSPVDLWRAIESLASENWTEEAIAKSLAIPVRQVKQLRLLAKVLPEILERIGQGDMPQIHFLRTIASAPLSEQAEAWEANKPKKKDGVSWHAIANALSRRQMFARDAKFGATEQQAFGIAWSEDLFAPAKEDSRYTTDTDAFLAAQRAWLEANLGENGTIIELEQYGNPKLPKGAERIWSTPTADDRIGYYIDTHSGAIKSIAYRIAKKASASVGGHATEDGEDVVQPKTRPDITGKGMEIIGEMRTEALHKALSRPDLGDQTLIALLILALAADNVTVRTGNTTPMRTLVSKIVEGGKITADTDLIRAIAVQALQATLSCQLKYNGSGAAARIAGDAIGADAELPTMATEDFLPSLSRAALEKLGSSMGVLPRGKVKDTRAAVIEQARETRVVLPEAQFALSEEEAARFSRDYYQYSAEVDEGDGEDEELSESGKLTEDSQDEPDDSSAPDSDNEDEDHAAAA</sequence>
<dbReference type="PANTHER" id="PTHR33375">
    <property type="entry name" value="CHROMOSOME-PARTITIONING PROTEIN PARB-RELATED"/>
    <property type="match status" value="1"/>
</dbReference>
<protein>
    <recommendedName>
        <fullName evidence="2">ParB-like N-terminal domain-containing protein</fullName>
    </recommendedName>
</protein>
<dbReference type="SMART" id="SM00470">
    <property type="entry name" value="ParB"/>
    <property type="match status" value="1"/>
</dbReference>
<feature type="compositionally biased region" description="Acidic residues" evidence="1">
    <location>
        <begin position="654"/>
        <end position="678"/>
    </location>
</feature>
<comment type="caution">
    <text evidence="3">The sequence shown here is derived from an EMBL/GenBank/DDBJ whole genome shotgun (WGS) entry which is preliminary data.</text>
</comment>
<feature type="domain" description="ParB-like N-terminal" evidence="2">
    <location>
        <begin position="119"/>
        <end position="211"/>
    </location>
</feature>
<evidence type="ECO:0000256" key="1">
    <source>
        <dbReference type="SAM" id="MobiDB-lite"/>
    </source>
</evidence>
<evidence type="ECO:0000259" key="2">
    <source>
        <dbReference type="SMART" id="SM00470"/>
    </source>
</evidence>
<dbReference type="InterPro" id="IPR050336">
    <property type="entry name" value="Chromosome_partition/occlusion"/>
</dbReference>
<dbReference type="Proteomes" id="UP000239089">
    <property type="component" value="Unassembled WGS sequence"/>
</dbReference>
<feature type="compositionally biased region" description="Basic residues" evidence="1">
    <location>
        <begin position="1"/>
        <end position="17"/>
    </location>
</feature>
<dbReference type="EMBL" id="NHSJ01000080">
    <property type="protein sequence ID" value="PPQ30373.1"/>
    <property type="molecule type" value="Genomic_DNA"/>
</dbReference>
<dbReference type="SUPFAM" id="SSF109709">
    <property type="entry name" value="KorB DNA-binding domain-like"/>
    <property type="match status" value="1"/>
</dbReference>
<feature type="region of interest" description="Disordered" evidence="1">
    <location>
        <begin position="1"/>
        <end position="113"/>
    </location>
</feature>
<dbReference type="GO" id="GO:0005694">
    <property type="term" value="C:chromosome"/>
    <property type="evidence" value="ECO:0007669"/>
    <property type="project" value="TreeGrafter"/>
</dbReference>
<feature type="region of interest" description="Disordered" evidence="1">
    <location>
        <begin position="632"/>
        <end position="678"/>
    </location>
</feature>
<name>A0A2S6N6Z1_9HYPH</name>
<organism evidence="3 4">
    <name type="scientific">Rhodoblastus sphagnicola</name>
    <dbReference type="NCBI Taxonomy" id="333368"/>
    <lineage>
        <taxon>Bacteria</taxon>
        <taxon>Pseudomonadati</taxon>
        <taxon>Pseudomonadota</taxon>
        <taxon>Alphaproteobacteria</taxon>
        <taxon>Hyphomicrobiales</taxon>
        <taxon>Rhodoblastaceae</taxon>
        <taxon>Rhodoblastus</taxon>
    </lineage>
</organism>
<reference evidence="3 4" key="1">
    <citation type="journal article" date="2018" name="Arch. Microbiol.">
        <title>New insights into the metabolic potential of the phototrophic purple bacterium Rhodopila globiformis DSM 161(T) from its draft genome sequence and evidence for a vanadium-dependent nitrogenase.</title>
        <authorList>
            <person name="Imhoff J.F."/>
            <person name="Rahn T."/>
            <person name="Kunzel S."/>
            <person name="Neulinger S.C."/>
        </authorList>
    </citation>
    <scope>NUCLEOTIDE SEQUENCE [LARGE SCALE GENOMIC DNA]</scope>
    <source>
        <strain evidence="3 4">DSM 16996</strain>
    </source>
</reference>
<dbReference type="PANTHER" id="PTHR33375:SF7">
    <property type="entry name" value="CHROMOSOME 2-PARTITIONING PROTEIN PARB-RELATED"/>
    <property type="match status" value="1"/>
</dbReference>
<feature type="compositionally biased region" description="Basic and acidic residues" evidence="1">
    <location>
        <begin position="96"/>
        <end position="113"/>
    </location>
</feature>
<feature type="compositionally biased region" description="Low complexity" evidence="1">
    <location>
        <begin position="61"/>
        <end position="71"/>
    </location>
</feature>
<dbReference type="InterPro" id="IPR003115">
    <property type="entry name" value="ParB_N"/>
</dbReference>
<evidence type="ECO:0000313" key="3">
    <source>
        <dbReference type="EMBL" id="PPQ30373.1"/>
    </source>
</evidence>
<keyword evidence="4" id="KW-1185">Reference proteome</keyword>
<gene>
    <name evidence="3" type="ORF">CCR94_12610</name>
</gene>